<feature type="region of interest" description="Disordered" evidence="1">
    <location>
        <begin position="220"/>
        <end position="318"/>
    </location>
</feature>
<feature type="compositionally biased region" description="Gly residues" evidence="1">
    <location>
        <begin position="341"/>
        <end position="351"/>
    </location>
</feature>
<evidence type="ECO:0000313" key="2">
    <source>
        <dbReference type="EMBL" id="KAK9422952.1"/>
    </source>
</evidence>
<feature type="region of interest" description="Disordered" evidence="1">
    <location>
        <begin position="331"/>
        <end position="364"/>
    </location>
</feature>
<keyword evidence="3" id="KW-1185">Reference proteome</keyword>
<feature type="compositionally biased region" description="Basic and acidic residues" evidence="1">
    <location>
        <begin position="76"/>
        <end position="96"/>
    </location>
</feature>
<sequence length="448" mass="46946">MAPTQPYTRLQNARCSRLPSSQARALPQGSEALAEHAARIPLPSGGDEDLIDYSVEDVPTTRMEVDDEGGEGEGSGEDKAKGKEKEKEKERKDTVSSKEPGPNDNDAGNAAIVVRGGGDDAMTGGSQIPFVDPANVVLSTNEGMGVAVFPNTSEGWDTARSAAQEQWKYGQALFGAFQPLNQTIHQQVDRSSEQFQRELAGAVNNADTMENRAALKRKWDGKVRSYQGPPQPASKRLALPTPDAASGSGEGSSAGSGGGGVVPAAVSATATPSGSGPMDLVPRGGMGQGRGRGRGGRGQGNWQSGRGRGRGRSRGGYGGYGGGYRGGYNAGWNQPPQMGRGNVGGPGGVVAGAGNQDQTQQMQQMQHMQQQLQQMMQQQLQQMMQQQQQMMQQVNQLTQGSQTQGGGAPAGHQEDHQDVQGARSGQAGGFPQDGTGGHQDSLGDRMFD</sequence>
<protein>
    <submittedName>
        <fullName evidence="2">Uncharacterized protein</fullName>
    </submittedName>
</protein>
<feature type="compositionally biased region" description="Low complexity" evidence="1">
    <location>
        <begin position="393"/>
        <end position="402"/>
    </location>
</feature>
<feature type="compositionally biased region" description="Acidic residues" evidence="1">
    <location>
        <begin position="65"/>
        <end position="75"/>
    </location>
</feature>
<feature type="compositionally biased region" description="Acidic residues" evidence="1">
    <location>
        <begin position="46"/>
        <end position="55"/>
    </location>
</feature>
<feature type="region of interest" description="Disordered" evidence="1">
    <location>
        <begin position="1"/>
        <end position="120"/>
    </location>
</feature>
<dbReference type="EMBL" id="JARVKF010000101">
    <property type="protein sequence ID" value="KAK9422952.1"/>
    <property type="molecule type" value="Genomic_DNA"/>
</dbReference>
<name>A0ABR2V7T8_9PEZI</name>
<feature type="region of interest" description="Disordered" evidence="1">
    <location>
        <begin position="393"/>
        <end position="448"/>
    </location>
</feature>
<organism evidence="2 3">
    <name type="scientific">Seiridium unicorne</name>
    <dbReference type="NCBI Taxonomy" id="138068"/>
    <lineage>
        <taxon>Eukaryota</taxon>
        <taxon>Fungi</taxon>
        <taxon>Dikarya</taxon>
        <taxon>Ascomycota</taxon>
        <taxon>Pezizomycotina</taxon>
        <taxon>Sordariomycetes</taxon>
        <taxon>Xylariomycetidae</taxon>
        <taxon>Amphisphaeriales</taxon>
        <taxon>Sporocadaceae</taxon>
        <taxon>Seiridium</taxon>
    </lineage>
</organism>
<feature type="compositionally biased region" description="Low complexity" evidence="1">
    <location>
        <begin position="352"/>
        <end position="364"/>
    </location>
</feature>
<feature type="compositionally biased region" description="Polar residues" evidence="1">
    <location>
        <begin position="1"/>
        <end position="23"/>
    </location>
</feature>
<accession>A0ABR2V7T8</accession>
<feature type="compositionally biased region" description="Low complexity" evidence="1">
    <location>
        <begin position="262"/>
        <end position="276"/>
    </location>
</feature>
<reference evidence="2 3" key="1">
    <citation type="journal article" date="2024" name="J. Plant Pathol.">
        <title>Sequence and assembly of the genome of Seiridium unicorne, isolate CBS 538.82, causal agent of cypress canker disease.</title>
        <authorList>
            <person name="Scali E."/>
            <person name="Rocca G.D."/>
            <person name="Danti R."/>
            <person name="Garbelotto M."/>
            <person name="Barberini S."/>
            <person name="Baroncelli R."/>
            <person name="Emiliani G."/>
        </authorList>
    </citation>
    <scope>NUCLEOTIDE SEQUENCE [LARGE SCALE GENOMIC DNA]</scope>
    <source>
        <strain evidence="2 3">BM-138-508</strain>
    </source>
</reference>
<proteinExistence type="predicted"/>
<gene>
    <name evidence="2" type="ORF">SUNI508_04619</name>
</gene>
<evidence type="ECO:0000313" key="3">
    <source>
        <dbReference type="Proteomes" id="UP001408356"/>
    </source>
</evidence>
<dbReference type="Proteomes" id="UP001408356">
    <property type="component" value="Unassembled WGS sequence"/>
</dbReference>
<comment type="caution">
    <text evidence="2">The sequence shown here is derived from an EMBL/GenBank/DDBJ whole genome shotgun (WGS) entry which is preliminary data.</text>
</comment>
<evidence type="ECO:0000256" key="1">
    <source>
        <dbReference type="SAM" id="MobiDB-lite"/>
    </source>
</evidence>
<feature type="compositionally biased region" description="Gly residues" evidence="1">
    <location>
        <begin position="248"/>
        <end position="261"/>
    </location>
</feature>